<keyword evidence="2" id="KW-0808">Transferase</keyword>
<dbReference type="Proteomes" id="UP001596137">
    <property type="component" value="Unassembled WGS sequence"/>
</dbReference>
<keyword evidence="3" id="KW-0949">S-adenosyl-L-methionine</keyword>
<evidence type="ECO:0000313" key="6">
    <source>
        <dbReference type="EMBL" id="MFC6083844.1"/>
    </source>
</evidence>
<sequence>MTTSTDRQSITNQIMQFLTGKEISGAVVAAAELRLADAVGDEPVGIDDLATKVGADPDALFRLMRALTTLGVFRTAGDECTFAHTDLSAGLRSGAPERLLDMVLLEGAEWGWKLSSRLAEPVRSGRPLFPQLYGKDLFSYFMEDEPEAGAVFDRAMTAISEAAVGPIVDALDVTGVSKVVDVGGGQGSIIRAVLQRNPGLRGAVFDIEPALYDAHAELREGGELADRAELVAGDCRESIPVAADLYLFKHVLHMWDDVAAAAILRNAVAAANPGARVIAIEQLVTEGPEGQYVALLDLHMLAVGGGKARSAGDFARLFELAGLRFGKVTATAGGDSLVEGVIS</sequence>
<evidence type="ECO:0000256" key="2">
    <source>
        <dbReference type="ARBA" id="ARBA00022679"/>
    </source>
</evidence>
<dbReference type="Gene3D" id="3.40.50.150">
    <property type="entry name" value="Vaccinia Virus protein VP39"/>
    <property type="match status" value="1"/>
</dbReference>
<dbReference type="InterPro" id="IPR036388">
    <property type="entry name" value="WH-like_DNA-bd_sf"/>
</dbReference>
<dbReference type="RefSeq" id="WP_380756266.1">
    <property type="nucleotide sequence ID" value="NZ_JBHSRF010000034.1"/>
</dbReference>
<dbReference type="Pfam" id="PF08100">
    <property type="entry name" value="Dimerisation"/>
    <property type="match status" value="1"/>
</dbReference>
<dbReference type="InterPro" id="IPR001077">
    <property type="entry name" value="COMT_C"/>
</dbReference>
<dbReference type="PIRSF" id="PIRSF005739">
    <property type="entry name" value="O-mtase"/>
    <property type="match status" value="1"/>
</dbReference>
<keyword evidence="7" id="KW-1185">Reference proteome</keyword>
<dbReference type="SUPFAM" id="SSF46785">
    <property type="entry name" value="Winged helix' DNA-binding domain"/>
    <property type="match status" value="1"/>
</dbReference>
<protein>
    <submittedName>
        <fullName evidence="6">Methyltransferase</fullName>
    </submittedName>
</protein>
<dbReference type="PROSITE" id="PS51683">
    <property type="entry name" value="SAM_OMT_II"/>
    <property type="match status" value="1"/>
</dbReference>
<dbReference type="Gene3D" id="1.10.287.1350">
    <property type="match status" value="1"/>
</dbReference>
<name>A0ABW1NKC4_9ACTN</name>
<evidence type="ECO:0000313" key="7">
    <source>
        <dbReference type="Proteomes" id="UP001596137"/>
    </source>
</evidence>
<dbReference type="GO" id="GO:0008168">
    <property type="term" value="F:methyltransferase activity"/>
    <property type="evidence" value="ECO:0007669"/>
    <property type="project" value="UniProtKB-KW"/>
</dbReference>
<accession>A0ABW1NKC4</accession>
<dbReference type="InterPro" id="IPR016461">
    <property type="entry name" value="COMT-like"/>
</dbReference>
<dbReference type="EMBL" id="JBHSRF010000034">
    <property type="protein sequence ID" value="MFC6083844.1"/>
    <property type="molecule type" value="Genomic_DNA"/>
</dbReference>
<feature type="domain" description="O-methyltransferase dimerisation" evidence="5">
    <location>
        <begin position="15"/>
        <end position="89"/>
    </location>
</feature>
<dbReference type="Gene3D" id="1.10.10.10">
    <property type="entry name" value="Winged helix-like DNA-binding domain superfamily/Winged helix DNA-binding domain"/>
    <property type="match status" value="1"/>
</dbReference>
<dbReference type="InterPro" id="IPR029063">
    <property type="entry name" value="SAM-dependent_MTases_sf"/>
</dbReference>
<dbReference type="PANTHER" id="PTHR43712">
    <property type="entry name" value="PUTATIVE (AFU_ORTHOLOGUE AFUA_4G14580)-RELATED"/>
    <property type="match status" value="1"/>
</dbReference>
<organism evidence="6 7">
    <name type="scientific">Sphaerisporangium aureirubrum</name>
    <dbReference type="NCBI Taxonomy" id="1544736"/>
    <lineage>
        <taxon>Bacteria</taxon>
        <taxon>Bacillati</taxon>
        <taxon>Actinomycetota</taxon>
        <taxon>Actinomycetes</taxon>
        <taxon>Streptosporangiales</taxon>
        <taxon>Streptosporangiaceae</taxon>
        <taxon>Sphaerisporangium</taxon>
    </lineage>
</organism>
<proteinExistence type="predicted"/>
<feature type="domain" description="O-methyltransferase C-terminal" evidence="4">
    <location>
        <begin position="117"/>
        <end position="323"/>
    </location>
</feature>
<keyword evidence="1 6" id="KW-0489">Methyltransferase</keyword>
<dbReference type="InterPro" id="IPR036390">
    <property type="entry name" value="WH_DNA-bd_sf"/>
</dbReference>
<dbReference type="PANTHER" id="PTHR43712:SF2">
    <property type="entry name" value="O-METHYLTRANSFERASE CICE"/>
    <property type="match status" value="1"/>
</dbReference>
<gene>
    <name evidence="6" type="ORF">ACFP1K_21940</name>
</gene>
<dbReference type="Pfam" id="PF00891">
    <property type="entry name" value="Methyltransf_2"/>
    <property type="match status" value="1"/>
</dbReference>
<dbReference type="SUPFAM" id="SSF53335">
    <property type="entry name" value="S-adenosyl-L-methionine-dependent methyltransferases"/>
    <property type="match status" value="1"/>
</dbReference>
<evidence type="ECO:0000259" key="4">
    <source>
        <dbReference type="Pfam" id="PF00891"/>
    </source>
</evidence>
<reference evidence="7" key="1">
    <citation type="journal article" date="2019" name="Int. J. Syst. Evol. Microbiol.">
        <title>The Global Catalogue of Microorganisms (GCM) 10K type strain sequencing project: providing services to taxonomists for standard genome sequencing and annotation.</title>
        <authorList>
            <consortium name="The Broad Institute Genomics Platform"/>
            <consortium name="The Broad Institute Genome Sequencing Center for Infectious Disease"/>
            <person name="Wu L."/>
            <person name="Ma J."/>
        </authorList>
    </citation>
    <scope>NUCLEOTIDE SEQUENCE [LARGE SCALE GENOMIC DNA]</scope>
    <source>
        <strain evidence="7">JCM 30346</strain>
    </source>
</reference>
<evidence type="ECO:0000256" key="3">
    <source>
        <dbReference type="ARBA" id="ARBA00022691"/>
    </source>
</evidence>
<dbReference type="GO" id="GO:0032259">
    <property type="term" value="P:methylation"/>
    <property type="evidence" value="ECO:0007669"/>
    <property type="project" value="UniProtKB-KW"/>
</dbReference>
<evidence type="ECO:0000259" key="5">
    <source>
        <dbReference type="Pfam" id="PF08100"/>
    </source>
</evidence>
<comment type="caution">
    <text evidence="6">The sequence shown here is derived from an EMBL/GenBank/DDBJ whole genome shotgun (WGS) entry which is preliminary data.</text>
</comment>
<evidence type="ECO:0000256" key="1">
    <source>
        <dbReference type="ARBA" id="ARBA00022603"/>
    </source>
</evidence>
<dbReference type="CDD" id="cd02440">
    <property type="entry name" value="AdoMet_MTases"/>
    <property type="match status" value="1"/>
</dbReference>
<dbReference type="InterPro" id="IPR012967">
    <property type="entry name" value="COMT_dimerisation"/>
</dbReference>